<dbReference type="SUPFAM" id="SSF48498">
    <property type="entry name" value="Tetracyclin repressor-like, C-terminal domain"/>
    <property type="match status" value="1"/>
</dbReference>
<dbReference type="InterPro" id="IPR009057">
    <property type="entry name" value="Homeodomain-like_sf"/>
</dbReference>
<evidence type="ECO:0000313" key="9">
    <source>
        <dbReference type="Proteomes" id="UP000550260"/>
    </source>
</evidence>
<protein>
    <submittedName>
        <fullName evidence="7">TetR family transcriptional regulator</fullName>
    </submittedName>
    <submittedName>
        <fullName evidence="6">TetR/AcrR family transcriptional regulator</fullName>
    </submittedName>
</protein>
<sequence>MTAASAAPAAGKRPRNRRALIVAAASDLFARDGYDQTTMSDIAAAVAIGPSAVYRHFPGKQQLLAEVVTAGLEPAQQLVDALDLRDRAAALPRLAALTLDQRHLGVLWQREARHLADDDRVRLRTQLRGIGHVLAERVQAVRPALGPAAADLLSWSMIAVLSSPGFHRIELPRPRHDRLLADLLATVLDTDPPAAFTTAPPAPPAAGLTPASRREALLNQAVRMFAAHGYREVGVEDIGAAVGISGPSVYNHYPSKLDMLTTAFHRGTAALFTDVAAAYTTAASAEDALRTLIRSYVAFGRAHHDLLGLLVTEISHLPADERERRRQAQRDYLAEWTHLLRQVHPGLDATAARLRVDAAIDVVNSAVRTPHLRRNPDLPAALGILAARLLQLPEAGQAR</sequence>
<dbReference type="GO" id="GO:0003700">
    <property type="term" value="F:DNA-binding transcription factor activity"/>
    <property type="evidence" value="ECO:0007669"/>
    <property type="project" value="TreeGrafter"/>
</dbReference>
<dbReference type="InterPro" id="IPR050109">
    <property type="entry name" value="HTH-type_TetR-like_transc_reg"/>
</dbReference>
<keyword evidence="1" id="KW-0805">Transcription regulation</keyword>
<gene>
    <name evidence="7" type="ORF">ATK30_8447</name>
    <name evidence="6" type="ORF">H5411_32290</name>
</gene>
<proteinExistence type="predicted"/>
<accession>A0A2N3WUA7</accession>
<feature type="domain" description="HTH tetR-type" evidence="5">
    <location>
        <begin position="15"/>
        <end position="75"/>
    </location>
</feature>
<dbReference type="Gene3D" id="1.10.357.10">
    <property type="entry name" value="Tetracycline Repressor, domain 2"/>
    <property type="match status" value="2"/>
</dbReference>
<organism evidence="7 8">
    <name type="scientific">Amycolatopsis echigonensis</name>
    <dbReference type="NCBI Taxonomy" id="2576905"/>
    <lineage>
        <taxon>Bacteria</taxon>
        <taxon>Bacillati</taxon>
        <taxon>Actinomycetota</taxon>
        <taxon>Actinomycetes</taxon>
        <taxon>Pseudonocardiales</taxon>
        <taxon>Pseudonocardiaceae</taxon>
        <taxon>Amycolatopsis</taxon>
    </lineage>
</organism>
<evidence type="ECO:0000313" key="8">
    <source>
        <dbReference type="Proteomes" id="UP000233750"/>
    </source>
</evidence>
<dbReference type="Proteomes" id="UP000233750">
    <property type="component" value="Unassembled WGS sequence"/>
</dbReference>
<dbReference type="EMBL" id="PJMY01000003">
    <property type="protein sequence ID" value="PKV97466.1"/>
    <property type="molecule type" value="Genomic_DNA"/>
</dbReference>
<dbReference type="SUPFAM" id="SSF46689">
    <property type="entry name" value="Homeodomain-like"/>
    <property type="match status" value="2"/>
</dbReference>
<dbReference type="GO" id="GO:0000976">
    <property type="term" value="F:transcription cis-regulatory region binding"/>
    <property type="evidence" value="ECO:0007669"/>
    <property type="project" value="TreeGrafter"/>
</dbReference>
<keyword evidence="2 4" id="KW-0238">DNA-binding</keyword>
<keyword evidence="8" id="KW-1185">Reference proteome</keyword>
<dbReference type="OrthoDB" id="4456617at2"/>
<evidence type="ECO:0000256" key="1">
    <source>
        <dbReference type="ARBA" id="ARBA00023015"/>
    </source>
</evidence>
<dbReference type="PRINTS" id="PR00455">
    <property type="entry name" value="HTHTETR"/>
</dbReference>
<evidence type="ECO:0000313" key="7">
    <source>
        <dbReference type="EMBL" id="PKV97466.1"/>
    </source>
</evidence>
<feature type="domain" description="HTH tetR-type" evidence="5">
    <location>
        <begin position="211"/>
        <end position="271"/>
    </location>
</feature>
<name>A0A2N3WUA7_9PSEU</name>
<reference evidence="6 9" key="2">
    <citation type="submission" date="2020-08" db="EMBL/GenBank/DDBJ databases">
        <title>Amycolatopsis echigonensis JCM 21831.</title>
        <authorList>
            <person name="Tedsree N."/>
            <person name="Kuncharoen N."/>
            <person name="Likhitwitayawuid K."/>
            <person name="Tanasupawat S."/>
        </authorList>
    </citation>
    <scope>NUCLEOTIDE SEQUENCE [LARGE SCALE GENOMIC DNA]</scope>
    <source>
        <strain evidence="6 9">JCM 21831</strain>
    </source>
</reference>
<dbReference type="Proteomes" id="UP000550260">
    <property type="component" value="Unassembled WGS sequence"/>
</dbReference>
<dbReference type="EMBL" id="JACJHR010000060">
    <property type="protein sequence ID" value="MBB2503806.1"/>
    <property type="molecule type" value="Genomic_DNA"/>
</dbReference>
<evidence type="ECO:0000259" key="5">
    <source>
        <dbReference type="PROSITE" id="PS50977"/>
    </source>
</evidence>
<feature type="DNA-binding region" description="H-T-H motif" evidence="4">
    <location>
        <begin position="38"/>
        <end position="57"/>
    </location>
</feature>
<dbReference type="PROSITE" id="PS50977">
    <property type="entry name" value="HTH_TETR_2"/>
    <property type="match status" value="2"/>
</dbReference>
<keyword evidence="3" id="KW-0804">Transcription</keyword>
<dbReference type="AlphaFoldDB" id="A0A2N3WUA7"/>
<dbReference type="RefSeq" id="WP_101440182.1">
    <property type="nucleotide sequence ID" value="NZ_JACJHR010000060.1"/>
</dbReference>
<dbReference type="PANTHER" id="PTHR30055">
    <property type="entry name" value="HTH-TYPE TRANSCRIPTIONAL REGULATOR RUTR"/>
    <property type="match status" value="1"/>
</dbReference>
<dbReference type="Gene3D" id="1.10.10.60">
    <property type="entry name" value="Homeodomain-like"/>
    <property type="match status" value="2"/>
</dbReference>
<evidence type="ECO:0000313" key="6">
    <source>
        <dbReference type="EMBL" id="MBB2503806.1"/>
    </source>
</evidence>
<dbReference type="Pfam" id="PF00440">
    <property type="entry name" value="TetR_N"/>
    <property type="match status" value="2"/>
</dbReference>
<reference evidence="7 8" key="1">
    <citation type="submission" date="2017-12" db="EMBL/GenBank/DDBJ databases">
        <title>Sequencing the genomes of 1000 Actinobacteria strains.</title>
        <authorList>
            <person name="Klenk H.-P."/>
        </authorList>
    </citation>
    <scope>NUCLEOTIDE SEQUENCE [LARGE SCALE GENOMIC DNA]</scope>
    <source>
        <strain evidence="7 8">DSM 45165</strain>
    </source>
</reference>
<dbReference type="PANTHER" id="PTHR30055:SF234">
    <property type="entry name" value="HTH-TYPE TRANSCRIPTIONAL REGULATOR BETI"/>
    <property type="match status" value="1"/>
</dbReference>
<dbReference type="InterPro" id="IPR036271">
    <property type="entry name" value="Tet_transcr_reg_TetR-rel_C_sf"/>
</dbReference>
<feature type="DNA-binding region" description="H-T-H motif" evidence="4">
    <location>
        <begin position="234"/>
        <end position="253"/>
    </location>
</feature>
<evidence type="ECO:0000256" key="4">
    <source>
        <dbReference type="PROSITE-ProRule" id="PRU00335"/>
    </source>
</evidence>
<accession>A0A8E2B7D4</accession>
<evidence type="ECO:0000256" key="3">
    <source>
        <dbReference type="ARBA" id="ARBA00023163"/>
    </source>
</evidence>
<comment type="caution">
    <text evidence="7">The sequence shown here is derived from an EMBL/GenBank/DDBJ whole genome shotgun (WGS) entry which is preliminary data.</text>
</comment>
<dbReference type="InterPro" id="IPR001647">
    <property type="entry name" value="HTH_TetR"/>
</dbReference>
<evidence type="ECO:0000256" key="2">
    <source>
        <dbReference type="ARBA" id="ARBA00023125"/>
    </source>
</evidence>